<keyword evidence="5 11" id="KW-0812">Transmembrane</keyword>
<evidence type="ECO:0000256" key="4">
    <source>
        <dbReference type="ARBA" id="ARBA00022496"/>
    </source>
</evidence>
<gene>
    <name evidence="13" type="ORF">HNQ57_003561</name>
</gene>
<dbReference type="Gene3D" id="2.40.170.20">
    <property type="entry name" value="TonB-dependent receptor, beta-barrel domain"/>
    <property type="match status" value="1"/>
</dbReference>
<evidence type="ECO:0000256" key="9">
    <source>
        <dbReference type="ARBA" id="ARBA00023136"/>
    </source>
</evidence>
<dbReference type="InterPro" id="IPR012910">
    <property type="entry name" value="Plug_dom"/>
</dbReference>
<dbReference type="GO" id="GO:0006826">
    <property type="term" value="P:iron ion transport"/>
    <property type="evidence" value="ECO:0007669"/>
    <property type="project" value="UniProtKB-KW"/>
</dbReference>
<evidence type="ECO:0000313" key="14">
    <source>
        <dbReference type="Proteomes" id="UP000536640"/>
    </source>
</evidence>
<evidence type="ECO:0000256" key="5">
    <source>
        <dbReference type="ARBA" id="ARBA00022692"/>
    </source>
</evidence>
<feature type="domain" description="TonB-dependent receptor plug" evidence="12">
    <location>
        <begin position="44"/>
        <end position="148"/>
    </location>
</feature>
<dbReference type="Proteomes" id="UP000536640">
    <property type="component" value="Unassembled WGS sequence"/>
</dbReference>
<dbReference type="InterPro" id="IPR036942">
    <property type="entry name" value="Beta-barrel_TonB_sf"/>
</dbReference>
<evidence type="ECO:0000256" key="10">
    <source>
        <dbReference type="ARBA" id="ARBA00023237"/>
    </source>
</evidence>
<evidence type="ECO:0000256" key="7">
    <source>
        <dbReference type="ARBA" id="ARBA00023065"/>
    </source>
</evidence>
<evidence type="ECO:0000256" key="2">
    <source>
        <dbReference type="ARBA" id="ARBA00022448"/>
    </source>
</evidence>
<keyword evidence="9 11" id="KW-0472">Membrane</keyword>
<dbReference type="PROSITE" id="PS52016">
    <property type="entry name" value="TONB_DEPENDENT_REC_3"/>
    <property type="match status" value="1"/>
</dbReference>
<evidence type="ECO:0000256" key="11">
    <source>
        <dbReference type="PROSITE-ProRule" id="PRU01360"/>
    </source>
</evidence>
<keyword evidence="8" id="KW-0798">TonB box</keyword>
<keyword evidence="7" id="KW-0406">Ion transport</keyword>
<protein>
    <submittedName>
        <fullName evidence="13">Outer membrane receptor protein involved in Fe transport</fullName>
    </submittedName>
</protein>
<keyword evidence="14" id="KW-1185">Reference proteome</keyword>
<name>A0A840R9Q6_9GAMM</name>
<evidence type="ECO:0000313" key="13">
    <source>
        <dbReference type="EMBL" id="MBB5189258.1"/>
    </source>
</evidence>
<dbReference type="SUPFAM" id="SSF56935">
    <property type="entry name" value="Porins"/>
    <property type="match status" value="1"/>
</dbReference>
<evidence type="ECO:0000256" key="6">
    <source>
        <dbReference type="ARBA" id="ARBA00023004"/>
    </source>
</evidence>
<sequence>MNKNKLIIIMAAFSVSAIAEQEEYKPILKIEEVVVTAQRRSQDVRDVPIAITVLAGADMRDKAISDLTDMAHLLPNVSINTDYNAVYMRGIGTAELNVIGEQAVAYILDDVYVPRLDFLKPGFLDLAQVEVMKGPQGTLYGRNATGGVIKIEHGTPSQEWEGYLSAERGDRDLRSYEMALGGPISDNWSFRIAGRKSNDGGFVENTVTGENSREKDIEQARFSIRGDLSDKLTWFQI</sequence>
<keyword evidence="13" id="KW-0675">Receptor</keyword>
<organism evidence="13 14">
    <name type="scientific">Zhongshania antarctica</name>
    <dbReference type="NCBI Taxonomy" id="641702"/>
    <lineage>
        <taxon>Bacteria</taxon>
        <taxon>Pseudomonadati</taxon>
        <taxon>Pseudomonadota</taxon>
        <taxon>Gammaproteobacteria</taxon>
        <taxon>Cellvibrionales</taxon>
        <taxon>Spongiibacteraceae</taxon>
        <taxon>Zhongshania</taxon>
    </lineage>
</organism>
<proteinExistence type="inferred from homology"/>
<keyword evidence="10 11" id="KW-0998">Cell outer membrane</keyword>
<dbReference type="InterPro" id="IPR039426">
    <property type="entry name" value="TonB-dep_rcpt-like"/>
</dbReference>
<evidence type="ECO:0000256" key="1">
    <source>
        <dbReference type="ARBA" id="ARBA00004571"/>
    </source>
</evidence>
<evidence type="ECO:0000256" key="3">
    <source>
        <dbReference type="ARBA" id="ARBA00022452"/>
    </source>
</evidence>
<dbReference type="PANTHER" id="PTHR32552">
    <property type="entry name" value="FERRICHROME IRON RECEPTOR-RELATED"/>
    <property type="match status" value="1"/>
</dbReference>
<dbReference type="AlphaFoldDB" id="A0A840R9Q6"/>
<keyword evidence="6" id="KW-0408">Iron</keyword>
<dbReference type="EMBL" id="JACHHW010000019">
    <property type="protein sequence ID" value="MBB5189258.1"/>
    <property type="molecule type" value="Genomic_DNA"/>
</dbReference>
<dbReference type="RefSeq" id="WP_184465198.1">
    <property type="nucleotide sequence ID" value="NZ_JACHHW010000019.1"/>
</dbReference>
<reference evidence="13 14" key="1">
    <citation type="submission" date="2020-08" db="EMBL/GenBank/DDBJ databases">
        <title>Genomic Encyclopedia of Type Strains, Phase IV (KMG-IV): sequencing the most valuable type-strain genomes for metagenomic binning, comparative biology and taxonomic classification.</title>
        <authorList>
            <person name="Goeker M."/>
        </authorList>
    </citation>
    <scope>NUCLEOTIDE SEQUENCE [LARGE SCALE GENOMIC DNA]</scope>
    <source>
        <strain evidence="13 14">DSM 25701</strain>
    </source>
</reference>
<keyword evidence="4" id="KW-0410">Iron transport</keyword>
<evidence type="ECO:0000256" key="8">
    <source>
        <dbReference type="ARBA" id="ARBA00023077"/>
    </source>
</evidence>
<dbReference type="PANTHER" id="PTHR32552:SF81">
    <property type="entry name" value="TONB-DEPENDENT OUTER MEMBRANE RECEPTOR"/>
    <property type="match status" value="1"/>
</dbReference>
<keyword evidence="2 11" id="KW-0813">Transport</keyword>
<evidence type="ECO:0000259" key="12">
    <source>
        <dbReference type="Pfam" id="PF07715"/>
    </source>
</evidence>
<keyword evidence="3 11" id="KW-1134">Transmembrane beta strand</keyword>
<dbReference type="GO" id="GO:0009279">
    <property type="term" value="C:cell outer membrane"/>
    <property type="evidence" value="ECO:0007669"/>
    <property type="project" value="UniProtKB-SubCell"/>
</dbReference>
<comment type="caution">
    <text evidence="13">The sequence shown here is derived from an EMBL/GenBank/DDBJ whole genome shotgun (WGS) entry which is preliminary data.</text>
</comment>
<dbReference type="Pfam" id="PF07715">
    <property type="entry name" value="Plug"/>
    <property type="match status" value="1"/>
</dbReference>
<comment type="subcellular location">
    <subcellularLocation>
        <location evidence="1 11">Cell outer membrane</location>
        <topology evidence="1 11">Multi-pass membrane protein</topology>
    </subcellularLocation>
</comment>
<comment type="similarity">
    <text evidence="11">Belongs to the TonB-dependent receptor family.</text>
</comment>
<accession>A0A840R9Q6</accession>